<dbReference type="RefSeq" id="WP_316434600.1">
    <property type="nucleotide sequence ID" value="NZ_CP053586.1"/>
</dbReference>
<dbReference type="InterPro" id="IPR027417">
    <property type="entry name" value="P-loop_NTPase"/>
</dbReference>
<accession>A0AA96WIX2</accession>
<dbReference type="EMBL" id="CP053586">
    <property type="protein sequence ID" value="WNZ23031.1"/>
    <property type="molecule type" value="Genomic_DNA"/>
</dbReference>
<reference evidence="3" key="1">
    <citation type="submission" date="2020-05" db="EMBL/GenBank/DDBJ databases">
        <authorList>
            <person name="Zhu T."/>
            <person name="Keshari N."/>
            <person name="Lu X."/>
        </authorList>
    </citation>
    <scope>NUCLEOTIDE SEQUENCE</scope>
    <source>
        <strain evidence="3">NK1-12</strain>
    </source>
</reference>
<evidence type="ECO:0000256" key="1">
    <source>
        <dbReference type="SAM" id="MobiDB-lite"/>
    </source>
</evidence>
<dbReference type="AlphaFoldDB" id="A0AA96WIX2"/>
<dbReference type="SUPFAM" id="SSF52540">
    <property type="entry name" value="P-loop containing nucleoside triphosphate hydrolases"/>
    <property type="match status" value="1"/>
</dbReference>
<gene>
    <name evidence="3" type="ORF">HJG54_09275</name>
</gene>
<organism evidence="3">
    <name type="scientific">Leptolyngbya sp. NK1-12</name>
    <dbReference type="NCBI Taxonomy" id="2547451"/>
    <lineage>
        <taxon>Bacteria</taxon>
        <taxon>Bacillati</taxon>
        <taxon>Cyanobacteriota</taxon>
        <taxon>Cyanophyceae</taxon>
        <taxon>Leptolyngbyales</taxon>
        <taxon>Leptolyngbyaceae</taxon>
        <taxon>Leptolyngbya group</taxon>
        <taxon>Leptolyngbya</taxon>
    </lineage>
</organism>
<feature type="domain" description="CHAT" evidence="2">
    <location>
        <begin position="28"/>
        <end position="190"/>
    </location>
</feature>
<dbReference type="Pfam" id="PF12770">
    <property type="entry name" value="CHAT"/>
    <property type="match status" value="1"/>
</dbReference>
<sequence length="573" mass="64640">MKKILFLAANPRGTAPLRLDQELRDIDEGLRRSRQRDAVVLEQRWAVRPRDILQAMLDIDPQIVHFSGHGIGHNRSKTPAEYGSRHNASTSAHQDRSLSPVLEVAPSGLFFEDDSGQAILVDGAALSGLFELFAAQVKCVVLNGCYSEVQAKAIAQHIPYVIGMSSAISDQAAIEFAVGFYKALGAGRTIEFAYKVGCNAIQMIGVPECLTPVLMQKAKSAKAKKQSRPTNSSPQASLAEYPSGSVPLQSSLYLERFPNESHRYQSIEAPGQLLRIMAPHLMGKTSLMSRILNYATQQKYKKVYLSLGDVEQKVLTDLDSFLPWFCERIGGELGLEQPSPTGHSKILGSIATCTEYFEKYVLAQLNKPLVLGVDEVDRIFSRPAIASDFFGMLRNWFEKGRDDAIWKQLRMVLAYSTEDYSQFRINQSPFNVGEPLKLKEFTQQQTQELANRYDLNWGFHQVEQLMAMVGGHPYLLRLAMYYIKRQDVTLEQLLREAPTEDGIYSDHLYRYWNSLQKHPRLAEAVKQVMSSPQPIEIERSLADQLRSMGLVQYVQRDNAVLPSCNLYQLYFSR</sequence>
<evidence type="ECO:0000259" key="2">
    <source>
        <dbReference type="Pfam" id="PF12770"/>
    </source>
</evidence>
<dbReference type="InterPro" id="IPR024983">
    <property type="entry name" value="CHAT_dom"/>
</dbReference>
<protein>
    <submittedName>
        <fullName evidence="3">Adenylate cyclase</fullName>
    </submittedName>
</protein>
<feature type="region of interest" description="Disordered" evidence="1">
    <location>
        <begin position="221"/>
        <end position="243"/>
    </location>
</feature>
<name>A0AA96WIX2_9CYAN</name>
<evidence type="ECO:0000313" key="3">
    <source>
        <dbReference type="EMBL" id="WNZ23031.1"/>
    </source>
</evidence>
<proteinExistence type="predicted"/>
<feature type="region of interest" description="Disordered" evidence="1">
    <location>
        <begin position="70"/>
        <end position="97"/>
    </location>
</feature>
<dbReference type="Pfam" id="PF14516">
    <property type="entry name" value="AAA_35"/>
    <property type="match status" value="1"/>
</dbReference>
<dbReference type="Gene3D" id="3.40.50.300">
    <property type="entry name" value="P-loop containing nucleotide triphosphate hydrolases"/>
    <property type="match status" value="1"/>
</dbReference>